<organism evidence="2 3">
    <name type="scientific">Bodo saltans</name>
    <name type="common">Flagellated protozoan</name>
    <dbReference type="NCBI Taxonomy" id="75058"/>
    <lineage>
        <taxon>Eukaryota</taxon>
        <taxon>Discoba</taxon>
        <taxon>Euglenozoa</taxon>
        <taxon>Kinetoplastea</taxon>
        <taxon>Metakinetoplastina</taxon>
        <taxon>Eubodonida</taxon>
        <taxon>Bodonidae</taxon>
        <taxon>Bodo</taxon>
    </lineage>
</organism>
<dbReference type="Proteomes" id="UP000051952">
    <property type="component" value="Unassembled WGS sequence"/>
</dbReference>
<evidence type="ECO:0000256" key="1">
    <source>
        <dbReference type="SAM" id="MobiDB-lite"/>
    </source>
</evidence>
<protein>
    <submittedName>
        <fullName evidence="2">Uncharacterized protein</fullName>
    </submittedName>
</protein>
<gene>
    <name evidence="2" type="ORF">BSAL_19515</name>
</gene>
<feature type="region of interest" description="Disordered" evidence="1">
    <location>
        <begin position="273"/>
        <end position="305"/>
    </location>
</feature>
<evidence type="ECO:0000313" key="2">
    <source>
        <dbReference type="EMBL" id="CUG89138.1"/>
    </source>
</evidence>
<reference evidence="3" key="1">
    <citation type="submission" date="2015-09" db="EMBL/GenBank/DDBJ databases">
        <authorList>
            <consortium name="Pathogen Informatics"/>
        </authorList>
    </citation>
    <scope>NUCLEOTIDE SEQUENCE [LARGE SCALE GENOMIC DNA]</scope>
    <source>
        <strain evidence="3">Lake Konstanz</strain>
    </source>
</reference>
<dbReference type="EMBL" id="CYKH01001710">
    <property type="protein sequence ID" value="CUG89138.1"/>
    <property type="molecule type" value="Genomic_DNA"/>
</dbReference>
<dbReference type="AlphaFoldDB" id="A0A0S4JGK0"/>
<evidence type="ECO:0000313" key="3">
    <source>
        <dbReference type="Proteomes" id="UP000051952"/>
    </source>
</evidence>
<keyword evidence="3" id="KW-1185">Reference proteome</keyword>
<sequence>KLYTEATDGLREREGKPIVDVVTLAGWLLAYAPLLLPERLVAVTKVCRLLRGEDDDSLRLLGKALAISVASAFSVVDLRSSKLMRCIAMAQKSMLIVGSVDMSLVDMALRPLDGEDVSMMLNVLCEDVKRIAGGVFSATKWSDHQINAFRTLRHIMRSNSQGVRGNSVFSMNERLEGLADFRLTVHDAEDQMVLDHNASVVIPASSLPPIRIPAPPPPPAVPSTTNALPAVLLLQPQMIQILGHLEMDLVFMRGQHRYPLHFPLEVRCSIQASSSESRKEPVKTTAPPPALVVQRQQSRLPLAQV</sequence>
<name>A0A0S4JGK0_BODSA</name>
<accession>A0A0S4JGK0</accession>
<dbReference type="VEuPathDB" id="TriTrypDB:BSAL_19515"/>
<proteinExistence type="predicted"/>
<feature type="non-terminal residue" evidence="2">
    <location>
        <position position="1"/>
    </location>
</feature>